<evidence type="ECO:0000313" key="4">
    <source>
        <dbReference type="Proteomes" id="UP000030764"/>
    </source>
</evidence>
<dbReference type="EMBL" id="KL367478">
    <property type="protein sequence ID" value="KFD72198.1"/>
    <property type="molecule type" value="Genomic_DNA"/>
</dbReference>
<dbReference type="PANTHER" id="PTHR47163:SF2">
    <property type="entry name" value="SI:DKEY-17M8.2"/>
    <property type="match status" value="1"/>
</dbReference>
<name>A0A085NRV2_9BILA</name>
<proteinExistence type="predicted"/>
<evidence type="ECO:0000259" key="1">
    <source>
        <dbReference type="SMART" id="SM01126"/>
    </source>
</evidence>
<reference evidence="3 4" key="1">
    <citation type="journal article" date="2014" name="Nat. Genet.">
        <title>Genome and transcriptome of the porcine whipworm Trichuris suis.</title>
        <authorList>
            <person name="Jex A.R."/>
            <person name="Nejsum P."/>
            <person name="Schwarz E.M."/>
            <person name="Hu L."/>
            <person name="Young N.D."/>
            <person name="Hall R.S."/>
            <person name="Korhonen P.K."/>
            <person name="Liao S."/>
            <person name="Thamsborg S."/>
            <person name="Xia J."/>
            <person name="Xu P."/>
            <person name="Wang S."/>
            <person name="Scheerlinck J.P."/>
            <person name="Hofmann A."/>
            <person name="Sternberg P.W."/>
            <person name="Wang J."/>
            <person name="Gasser R.B."/>
        </authorList>
    </citation>
    <scope>NUCLEOTIDE SEQUENCE [LARGE SCALE GENOMIC DNA]</scope>
    <source>
        <strain evidence="3">DCEP-RM93F</strain>
        <strain evidence="2">DCEP-RM93M</strain>
    </source>
</reference>
<gene>
    <name evidence="2" type="ORF">M513_01385</name>
    <name evidence="3" type="ORF">M514_01385</name>
</gene>
<dbReference type="PANTHER" id="PTHR47163">
    <property type="entry name" value="DDE_TNP_IS1595 DOMAIN-CONTAINING PROTEIN"/>
    <property type="match status" value="1"/>
</dbReference>
<dbReference type="SMART" id="SM01126">
    <property type="entry name" value="DDE_Tnp_IS1595"/>
    <property type="match status" value="1"/>
</dbReference>
<dbReference type="Pfam" id="PF12762">
    <property type="entry name" value="DDE_Tnp_IS1595"/>
    <property type="match status" value="1"/>
</dbReference>
<protein>
    <recommendedName>
        <fullName evidence="1">ISXO2-like transposase domain-containing protein</fullName>
    </recommendedName>
</protein>
<evidence type="ECO:0000313" key="2">
    <source>
        <dbReference type="EMBL" id="KFD57715.1"/>
    </source>
</evidence>
<dbReference type="InterPro" id="IPR024445">
    <property type="entry name" value="Tnp_ISXO2-like"/>
</dbReference>
<sequence length="298" mass="34077">MTRDMFDSAAGPLLCDEPLSVILRLQENKLLKPFMDCEACHSSMNWTKHCRGKDGFAWRCQTTNCPRYKATASIRTGSFFAHSNISLKKWMHVIYLWCERVAQKDAAERADVSENTIIHCYSLLRNVCELYFDSNPVRLGGFGITLAVGESCFSHRVRASHKPLFVFGIVDTSTTPSTGYMEIVQARNATTFLSTIQRVVRPGSIIQADDWEAYSSVQQLGYAHRATNSSLNFVEPKGGMHQQAMESYWSRHKSYIKKMRGCKRDLLSSYLKEFMWHDFFCQNAFTSLCHHIAMQHPV</sequence>
<feature type="domain" description="ISXO2-like transposase" evidence="1">
    <location>
        <begin position="138"/>
        <end position="279"/>
    </location>
</feature>
<dbReference type="AlphaFoldDB" id="A0A085NRV2"/>
<organism evidence="3">
    <name type="scientific">Trichuris suis</name>
    <name type="common">pig whipworm</name>
    <dbReference type="NCBI Taxonomy" id="68888"/>
    <lineage>
        <taxon>Eukaryota</taxon>
        <taxon>Metazoa</taxon>
        <taxon>Ecdysozoa</taxon>
        <taxon>Nematoda</taxon>
        <taxon>Enoplea</taxon>
        <taxon>Dorylaimia</taxon>
        <taxon>Trichinellida</taxon>
        <taxon>Trichuridae</taxon>
        <taxon>Trichuris</taxon>
    </lineage>
</organism>
<dbReference type="Proteomes" id="UP000030764">
    <property type="component" value="Unassembled WGS sequence"/>
</dbReference>
<evidence type="ECO:0000313" key="3">
    <source>
        <dbReference type="EMBL" id="KFD72198.1"/>
    </source>
</evidence>
<accession>A0A085NRV2</accession>
<keyword evidence="4" id="KW-1185">Reference proteome</keyword>
<dbReference type="InterPro" id="IPR053164">
    <property type="entry name" value="IS1016-like_transposase"/>
</dbReference>
<dbReference type="Proteomes" id="UP000030758">
    <property type="component" value="Unassembled WGS sequence"/>
</dbReference>
<dbReference type="EMBL" id="KL363187">
    <property type="protein sequence ID" value="KFD57715.1"/>
    <property type="molecule type" value="Genomic_DNA"/>
</dbReference>